<evidence type="ECO:0000313" key="3">
    <source>
        <dbReference type="Proteomes" id="UP001165205"/>
    </source>
</evidence>
<name>A0AAN4YPL4_ASPOZ</name>
<gene>
    <name evidence="2" type="ORF">Aory04_000720600</name>
</gene>
<dbReference type="Proteomes" id="UP001165205">
    <property type="component" value="Unassembled WGS sequence"/>
</dbReference>
<dbReference type="AlphaFoldDB" id="A0AAN4YPL4"/>
<evidence type="ECO:0000313" key="2">
    <source>
        <dbReference type="EMBL" id="GMG31292.1"/>
    </source>
</evidence>
<feature type="compositionally biased region" description="Polar residues" evidence="1">
    <location>
        <begin position="56"/>
        <end position="72"/>
    </location>
</feature>
<comment type="caution">
    <text evidence="2">The sequence shown here is derived from an EMBL/GenBank/DDBJ whole genome shotgun (WGS) entry which is preliminary data.</text>
</comment>
<evidence type="ECO:0000256" key="1">
    <source>
        <dbReference type="SAM" id="MobiDB-lite"/>
    </source>
</evidence>
<dbReference type="EMBL" id="BSYA01000082">
    <property type="protein sequence ID" value="GMG31292.1"/>
    <property type="molecule type" value="Genomic_DNA"/>
</dbReference>
<protein>
    <submittedName>
        <fullName evidence="2">Unnamed protein product</fullName>
    </submittedName>
</protein>
<organism evidence="2 3">
    <name type="scientific">Aspergillus oryzae</name>
    <name type="common">Yellow koji mold</name>
    <dbReference type="NCBI Taxonomy" id="5062"/>
    <lineage>
        <taxon>Eukaryota</taxon>
        <taxon>Fungi</taxon>
        <taxon>Dikarya</taxon>
        <taxon>Ascomycota</taxon>
        <taxon>Pezizomycotina</taxon>
        <taxon>Eurotiomycetes</taxon>
        <taxon>Eurotiomycetidae</taxon>
        <taxon>Eurotiales</taxon>
        <taxon>Aspergillaceae</taxon>
        <taxon>Aspergillus</taxon>
        <taxon>Aspergillus subgen. Circumdati</taxon>
    </lineage>
</organism>
<accession>A0AAN4YPL4</accession>
<reference evidence="2" key="1">
    <citation type="submission" date="2023-04" db="EMBL/GenBank/DDBJ databases">
        <title>Aspergillus oryzae NBRC 4228.</title>
        <authorList>
            <person name="Ichikawa N."/>
            <person name="Sato H."/>
            <person name="Tonouchi N."/>
        </authorList>
    </citation>
    <scope>NUCLEOTIDE SEQUENCE</scope>
    <source>
        <strain evidence="2">NBRC 4228</strain>
    </source>
</reference>
<feature type="region of interest" description="Disordered" evidence="1">
    <location>
        <begin position="47"/>
        <end position="72"/>
    </location>
</feature>
<sequence>MNVSRIVSLARVSATVEPDVEGDEARLLSSSNNFWKASERVISRDSSKLGSWNGCADSNTDSTQGNAHSISL</sequence>
<proteinExistence type="predicted"/>